<proteinExistence type="predicted"/>
<keyword evidence="1" id="KW-0539">Nucleus</keyword>
<dbReference type="Pfam" id="PF04082">
    <property type="entry name" value="Fungal_trans"/>
    <property type="match status" value="1"/>
</dbReference>
<name>A0ABY6U899_BIOOC</name>
<sequence>MSILAKVVGANPRKLTRVLIQDEVQRQATYIPGRLDGGVQVGPATAEMEFLKDKGALSMPVSPYREKMLQVYFKQCHPYAPVFDRVQFMHSLASDGHSWFLMQAVLASSAQYAPLDLLSQCGFENRDAAQKKFSENAASLYDFGHERSQLRLLQGSIVLGSSISSYTQDKDFRYWLSNAVRIAAKMGLHKR</sequence>
<evidence type="ECO:0000259" key="2">
    <source>
        <dbReference type="Pfam" id="PF04082"/>
    </source>
</evidence>
<dbReference type="PANTHER" id="PTHR47425">
    <property type="entry name" value="FARB-RELATED"/>
    <property type="match status" value="1"/>
</dbReference>
<evidence type="ECO:0000256" key="1">
    <source>
        <dbReference type="ARBA" id="ARBA00023242"/>
    </source>
</evidence>
<dbReference type="CDD" id="cd12148">
    <property type="entry name" value="fungal_TF_MHR"/>
    <property type="match status" value="1"/>
</dbReference>
<dbReference type="InterPro" id="IPR007219">
    <property type="entry name" value="XnlR_reg_dom"/>
</dbReference>
<comment type="caution">
    <text evidence="3">The sequence shown here is derived from an EMBL/GenBank/DDBJ whole genome shotgun (WGS) entry which is preliminary data.</text>
</comment>
<gene>
    <name evidence="3" type="ORF">CLO192961_LOCUS192592</name>
</gene>
<dbReference type="PANTHER" id="PTHR47425:SF2">
    <property type="entry name" value="FARB-RELATED"/>
    <property type="match status" value="1"/>
</dbReference>
<protein>
    <recommendedName>
        <fullName evidence="2">Xylanolytic transcriptional activator regulatory domain-containing protein</fullName>
    </recommendedName>
</protein>
<reference evidence="3 4" key="1">
    <citation type="submission" date="2019-06" db="EMBL/GenBank/DDBJ databases">
        <authorList>
            <person name="Broberg M."/>
        </authorList>
    </citation>
    <scope>NUCLEOTIDE SEQUENCE [LARGE SCALE GENOMIC DNA]</scope>
</reference>
<dbReference type="InterPro" id="IPR052761">
    <property type="entry name" value="Fungal_Detox/Toxin_TFs"/>
</dbReference>
<keyword evidence="4" id="KW-1185">Reference proteome</keyword>
<accession>A0ABY6U899</accession>
<evidence type="ECO:0000313" key="4">
    <source>
        <dbReference type="Proteomes" id="UP000766486"/>
    </source>
</evidence>
<evidence type="ECO:0000313" key="3">
    <source>
        <dbReference type="EMBL" id="VUC26535.1"/>
    </source>
</evidence>
<organism evidence="3 4">
    <name type="scientific">Bionectria ochroleuca</name>
    <name type="common">Gliocladium roseum</name>
    <dbReference type="NCBI Taxonomy" id="29856"/>
    <lineage>
        <taxon>Eukaryota</taxon>
        <taxon>Fungi</taxon>
        <taxon>Dikarya</taxon>
        <taxon>Ascomycota</taxon>
        <taxon>Pezizomycotina</taxon>
        <taxon>Sordariomycetes</taxon>
        <taxon>Hypocreomycetidae</taxon>
        <taxon>Hypocreales</taxon>
        <taxon>Bionectriaceae</taxon>
        <taxon>Clonostachys</taxon>
    </lineage>
</organism>
<feature type="domain" description="Xylanolytic transcriptional activator regulatory" evidence="2">
    <location>
        <begin position="69"/>
        <end position="190"/>
    </location>
</feature>
<dbReference type="EMBL" id="CABFNS010000753">
    <property type="protein sequence ID" value="VUC26535.1"/>
    <property type="molecule type" value="Genomic_DNA"/>
</dbReference>
<dbReference type="Proteomes" id="UP000766486">
    <property type="component" value="Unassembled WGS sequence"/>
</dbReference>